<protein>
    <recommendedName>
        <fullName evidence="4">Sporulation delaying protein family toxin</fullName>
    </recommendedName>
</protein>
<evidence type="ECO:0008006" key="4">
    <source>
        <dbReference type="Google" id="ProtNLM"/>
    </source>
</evidence>
<evidence type="ECO:0000313" key="3">
    <source>
        <dbReference type="Proteomes" id="UP001501102"/>
    </source>
</evidence>
<comment type="caution">
    <text evidence="2">The sequence shown here is derived from an EMBL/GenBank/DDBJ whole genome shotgun (WGS) entry which is preliminary data.</text>
</comment>
<feature type="chain" id="PRO_5045949104" description="Sporulation delaying protein family toxin" evidence="1">
    <location>
        <begin position="27"/>
        <end position="218"/>
    </location>
</feature>
<keyword evidence="1" id="KW-0732">Signal</keyword>
<organism evidence="2 3">
    <name type="scientific">Streptomyces thioluteus</name>
    <dbReference type="NCBI Taxonomy" id="66431"/>
    <lineage>
        <taxon>Bacteria</taxon>
        <taxon>Bacillati</taxon>
        <taxon>Actinomycetota</taxon>
        <taxon>Actinomycetes</taxon>
        <taxon>Kitasatosporales</taxon>
        <taxon>Streptomycetaceae</taxon>
        <taxon>Streptomyces</taxon>
    </lineage>
</organism>
<proteinExistence type="predicted"/>
<sequence>MNLKKTGALVCAAAVLTLGGAYGAQAASSSSAPAKVASAPAQHHVKYSDEDIVGLLVFGKGKAADEHQDLARMIRSHRGADNEKVTLAQIADFTKELRKSDADFHDKVTVAVQINDPFQAKAGMERLGDDIKAVIAKSRITAKNPSVANGKIWHDANFLIELNVVGAINALAYANVAGATEVAVALVVVPSAVSYGFDLQKSNGLDADAMVSAVTESL</sequence>
<accession>A0ABP6JDP5</accession>
<dbReference type="NCBIfam" id="TIGR04032">
    <property type="entry name" value="toxin_SdpC"/>
    <property type="match status" value="1"/>
</dbReference>
<dbReference type="Proteomes" id="UP001501102">
    <property type="component" value="Unassembled WGS sequence"/>
</dbReference>
<evidence type="ECO:0000313" key="2">
    <source>
        <dbReference type="EMBL" id="GAA2929879.1"/>
    </source>
</evidence>
<dbReference type="InterPro" id="IPR023888">
    <property type="entry name" value="SdpC-like"/>
</dbReference>
<dbReference type="Pfam" id="PF26137">
    <property type="entry name" value="Toxin_SdpC"/>
    <property type="match status" value="1"/>
</dbReference>
<reference evidence="3" key="1">
    <citation type="journal article" date="2019" name="Int. J. Syst. Evol. Microbiol.">
        <title>The Global Catalogue of Microorganisms (GCM) 10K type strain sequencing project: providing services to taxonomists for standard genome sequencing and annotation.</title>
        <authorList>
            <consortium name="The Broad Institute Genomics Platform"/>
            <consortium name="The Broad Institute Genome Sequencing Center for Infectious Disease"/>
            <person name="Wu L."/>
            <person name="Ma J."/>
        </authorList>
    </citation>
    <scope>NUCLEOTIDE SEQUENCE [LARGE SCALE GENOMIC DNA]</scope>
    <source>
        <strain evidence="3">JCM 4087</strain>
    </source>
</reference>
<gene>
    <name evidence="2" type="ORF">GCM10020221_27140</name>
</gene>
<dbReference type="RefSeq" id="WP_344963361.1">
    <property type="nucleotide sequence ID" value="NZ_BAAAXZ010000103.1"/>
</dbReference>
<name>A0ABP6JDP5_STRTU</name>
<keyword evidence="3" id="KW-1185">Reference proteome</keyword>
<dbReference type="EMBL" id="BAAAXZ010000103">
    <property type="protein sequence ID" value="GAA2929879.1"/>
    <property type="molecule type" value="Genomic_DNA"/>
</dbReference>
<feature type="signal peptide" evidence="1">
    <location>
        <begin position="1"/>
        <end position="26"/>
    </location>
</feature>
<evidence type="ECO:0000256" key="1">
    <source>
        <dbReference type="SAM" id="SignalP"/>
    </source>
</evidence>